<feature type="chain" id="PRO_5038392545" evidence="1">
    <location>
        <begin position="29"/>
        <end position="203"/>
    </location>
</feature>
<reference evidence="2 3" key="1">
    <citation type="submission" date="2020-08" db="EMBL/GenBank/DDBJ databases">
        <title>Sequencing the genomes of 1000 actinobacteria strains.</title>
        <authorList>
            <person name="Klenk H.-P."/>
        </authorList>
    </citation>
    <scope>NUCLEOTIDE SEQUENCE [LARGE SCALE GENOMIC DNA]</scope>
    <source>
        <strain evidence="2 3">DSM 45362</strain>
    </source>
</reference>
<keyword evidence="1" id="KW-0732">Signal</keyword>
<protein>
    <submittedName>
        <fullName evidence="2">Uncharacterized protein</fullName>
    </submittedName>
</protein>
<gene>
    <name evidence="2" type="ORF">F4553_002167</name>
</gene>
<dbReference type="RefSeq" id="WP_184834978.1">
    <property type="nucleotide sequence ID" value="NZ_JACHMN010000002.1"/>
</dbReference>
<accession>A0A841BN28</accession>
<dbReference type="AlphaFoldDB" id="A0A841BN28"/>
<organism evidence="2 3">
    <name type="scientific">Allocatelliglobosispora scoriae</name>
    <dbReference type="NCBI Taxonomy" id="643052"/>
    <lineage>
        <taxon>Bacteria</taxon>
        <taxon>Bacillati</taxon>
        <taxon>Actinomycetota</taxon>
        <taxon>Actinomycetes</taxon>
        <taxon>Micromonosporales</taxon>
        <taxon>Micromonosporaceae</taxon>
        <taxon>Allocatelliglobosispora</taxon>
    </lineage>
</organism>
<name>A0A841BN28_9ACTN</name>
<feature type="signal peptide" evidence="1">
    <location>
        <begin position="1"/>
        <end position="28"/>
    </location>
</feature>
<dbReference type="EMBL" id="JACHMN010000002">
    <property type="protein sequence ID" value="MBB5868788.1"/>
    <property type="molecule type" value="Genomic_DNA"/>
</dbReference>
<sequence>MQHNGMLRRIARSGLVATMFIGALVAVAAPASASDGASTQAIVCDPGETGLSFSSSSYVRTVTHSMYWTVPTGATVDYETNVTKVSTITAGLTFTTGGGVSADVIFASFEGKVGLELATSGSHTVTTSVTIHWHLGPGHYAVFRGNKKYTGSFSGGKCNSTGTVLSLFSGNAVSYTVLAEGAANCSSTYGSTTFEYKAKQIAC</sequence>
<keyword evidence="3" id="KW-1185">Reference proteome</keyword>
<evidence type="ECO:0000256" key="1">
    <source>
        <dbReference type="SAM" id="SignalP"/>
    </source>
</evidence>
<proteinExistence type="predicted"/>
<evidence type="ECO:0000313" key="2">
    <source>
        <dbReference type="EMBL" id="MBB5868788.1"/>
    </source>
</evidence>
<dbReference type="Proteomes" id="UP000587527">
    <property type="component" value="Unassembled WGS sequence"/>
</dbReference>
<evidence type="ECO:0000313" key="3">
    <source>
        <dbReference type="Proteomes" id="UP000587527"/>
    </source>
</evidence>
<comment type="caution">
    <text evidence="2">The sequence shown here is derived from an EMBL/GenBank/DDBJ whole genome shotgun (WGS) entry which is preliminary data.</text>
</comment>